<dbReference type="Pfam" id="PF10995">
    <property type="entry name" value="CBP_BcsE"/>
    <property type="match status" value="1"/>
</dbReference>
<keyword evidence="3" id="KW-1185">Reference proteome</keyword>
<protein>
    <recommendedName>
        <fullName evidence="1">Cellulose biosynthesis protein BcsE</fullName>
    </recommendedName>
</protein>
<dbReference type="RefSeq" id="WP_222159068.1">
    <property type="nucleotide sequence ID" value="NZ_CP081864.1"/>
</dbReference>
<evidence type="ECO:0000256" key="1">
    <source>
        <dbReference type="NCBIfam" id="TIGR03369"/>
    </source>
</evidence>
<organism evidence="2 3">
    <name type="scientific">Symbiopectobacterium purcellii</name>
    <dbReference type="NCBI Taxonomy" id="2871826"/>
    <lineage>
        <taxon>Bacteria</taxon>
        <taxon>Pseudomonadati</taxon>
        <taxon>Pseudomonadota</taxon>
        <taxon>Gammaproteobacteria</taxon>
        <taxon>Enterobacterales</taxon>
        <taxon>Enterobacteriaceae</taxon>
    </lineage>
</organism>
<gene>
    <name evidence="2" type="primary">bcsE</name>
    <name evidence="2" type="ORF">K6K13_00390</name>
</gene>
<evidence type="ECO:0000313" key="3">
    <source>
        <dbReference type="Proteomes" id="UP000825886"/>
    </source>
</evidence>
<name>A0ABX9ANX5_9ENTR</name>
<dbReference type="Proteomes" id="UP000825886">
    <property type="component" value="Chromosome"/>
</dbReference>
<dbReference type="InterPro" id="IPR017745">
    <property type="entry name" value="BcsE"/>
</dbReference>
<reference evidence="2 3" key="1">
    <citation type="submission" date="2021-08" db="EMBL/GenBank/DDBJ databases">
        <title>Culture and genomic analysis of Symbiopectobacterium purcellii sp. nov. gen. nov., isolated from the leafhopper Empoasca decipiens.</title>
        <authorList>
            <person name="Nadal-Jimenez P."/>
            <person name="Siozios S."/>
            <person name="Halliday N."/>
            <person name="Camara M."/>
            <person name="Hurst G.D.D."/>
        </authorList>
    </citation>
    <scope>NUCLEOTIDE SEQUENCE [LARGE SCALE GENOMIC DNA]</scope>
    <source>
        <strain evidence="2 3">SyEd1</strain>
    </source>
</reference>
<evidence type="ECO:0000313" key="2">
    <source>
        <dbReference type="EMBL" id="QZN96001.1"/>
    </source>
</evidence>
<proteinExistence type="predicted"/>
<sequence>MVPRFLLGLRELQDELTTMQVPGLYWINCDRSVDAELLCRQCIGAQSEQARVTLIRSGAADDTPFTPLLPTALAQFSRYRLAESKAALMALTNDVTRATAPRQRLFVLLLPATQWKDFSAEQLQRWIVRVGAWLAQRQCALVVVAHGSGVGRLRGILTTQHRTLYGLAHLQWQQDRAQYLIAWWSEGGGINANLAVLMTPQTQGWQLLRDEDDDPASITPLLNDENQFYAERSVLEGAPALSDHWQLLDSNAELAQHAQLTHSATLIFALQQTQDVDMLARWVHSLRRQRGNALKIMIREMRPCLRSSDERLLLACGANIVVAHSEPLSRFLARLESVQGQRFGRHVPADVETLLTTMRPLQFKGYLPQAAFSNAVRMLIEHSLMPEGGKGILVALRPVPGLAAEQALTLCQLRRFGDVVTVAQQRLFIYLSTCRPNELETALKSIFRLPVNEIFSNRLVWSQDVQMLIEVKSLSEGREESVVSSTVQSVVLPREERPASVPIRREPTGLALFDASSEGNTP</sequence>
<dbReference type="EMBL" id="CP081864">
    <property type="protein sequence ID" value="QZN96001.1"/>
    <property type="molecule type" value="Genomic_DNA"/>
</dbReference>
<dbReference type="NCBIfam" id="TIGR03369">
    <property type="entry name" value="cellulose_bcsE"/>
    <property type="match status" value="1"/>
</dbReference>
<accession>A0ABX9ANX5</accession>